<evidence type="ECO:0000259" key="3">
    <source>
        <dbReference type="PROSITE" id="PS50110"/>
    </source>
</evidence>
<feature type="domain" description="Response regulatory" evidence="3">
    <location>
        <begin position="14"/>
        <end position="128"/>
    </location>
</feature>
<dbReference type="SMART" id="SM00331">
    <property type="entry name" value="PP2C_SIG"/>
    <property type="match status" value="1"/>
</dbReference>
<dbReference type="CDD" id="cd00156">
    <property type="entry name" value="REC"/>
    <property type="match status" value="1"/>
</dbReference>
<dbReference type="InterPro" id="IPR052016">
    <property type="entry name" value="Bact_Sigma-Reg"/>
</dbReference>
<dbReference type="InterPro" id="IPR003594">
    <property type="entry name" value="HATPase_dom"/>
</dbReference>
<evidence type="ECO:0000313" key="4">
    <source>
        <dbReference type="EMBL" id="CAH2032081.1"/>
    </source>
</evidence>
<dbReference type="Pfam" id="PF13581">
    <property type="entry name" value="HATPase_c_2"/>
    <property type="match status" value="1"/>
</dbReference>
<feature type="modified residue" description="4-aspartylphosphate" evidence="2">
    <location>
        <position position="63"/>
    </location>
</feature>
<keyword evidence="1" id="KW-0378">Hydrolase</keyword>
<evidence type="ECO:0000256" key="2">
    <source>
        <dbReference type="PROSITE-ProRule" id="PRU00169"/>
    </source>
</evidence>
<dbReference type="Pfam" id="PF00072">
    <property type="entry name" value="Response_reg"/>
    <property type="match status" value="1"/>
</dbReference>
<dbReference type="EMBL" id="OW150024">
    <property type="protein sequence ID" value="CAH2032081.1"/>
    <property type="molecule type" value="Genomic_DNA"/>
</dbReference>
<dbReference type="SMART" id="SM00448">
    <property type="entry name" value="REC"/>
    <property type="match status" value="1"/>
</dbReference>
<dbReference type="Pfam" id="PF07228">
    <property type="entry name" value="SpoIIE"/>
    <property type="match status" value="1"/>
</dbReference>
<dbReference type="InterPro" id="IPR036457">
    <property type="entry name" value="PPM-type-like_dom_sf"/>
</dbReference>
<dbReference type="PANTHER" id="PTHR43156:SF2">
    <property type="entry name" value="STAGE II SPORULATION PROTEIN E"/>
    <property type="match status" value="1"/>
</dbReference>
<gene>
    <name evidence="4" type="ORF">GEAMG1_2245</name>
</gene>
<dbReference type="SUPFAM" id="SSF81606">
    <property type="entry name" value="PP2C-like"/>
    <property type="match status" value="1"/>
</dbReference>
<evidence type="ECO:0000256" key="1">
    <source>
        <dbReference type="ARBA" id="ARBA00022801"/>
    </source>
</evidence>
<protein>
    <submittedName>
        <fullName evidence="4">Response regulator receiver protein</fullName>
    </submittedName>
</protein>
<name>A0ABN8HM67_9BACT</name>
<dbReference type="Gene3D" id="3.60.40.10">
    <property type="entry name" value="PPM-type phosphatase domain"/>
    <property type="match status" value="1"/>
</dbReference>
<proteinExistence type="predicted"/>
<dbReference type="RefSeq" id="WP_305732857.1">
    <property type="nucleotide sequence ID" value="NZ_OW150024.1"/>
</dbReference>
<dbReference type="SUPFAM" id="SSF52172">
    <property type="entry name" value="CheY-like"/>
    <property type="match status" value="1"/>
</dbReference>
<dbReference type="InterPro" id="IPR036890">
    <property type="entry name" value="HATPase_C_sf"/>
</dbReference>
<keyword evidence="2" id="KW-0597">Phosphoprotein</keyword>
<evidence type="ECO:0000313" key="5">
    <source>
        <dbReference type="Proteomes" id="UP001295463"/>
    </source>
</evidence>
<accession>A0ABN8HM67</accession>
<reference evidence="4 5" key="1">
    <citation type="submission" date="2022-03" db="EMBL/GenBank/DDBJ databases">
        <authorList>
            <person name="Koch H."/>
        </authorList>
    </citation>
    <scope>NUCLEOTIDE SEQUENCE [LARGE SCALE GENOMIC DNA]</scope>
    <source>
        <strain evidence="4 5">G1</strain>
    </source>
</reference>
<dbReference type="PANTHER" id="PTHR43156">
    <property type="entry name" value="STAGE II SPORULATION PROTEIN E-RELATED"/>
    <property type="match status" value="1"/>
</dbReference>
<dbReference type="InterPro" id="IPR001932">
    <property type="entry name" value="PPM-type_phosphatase-like_dom"/>
</dbReference>
<sequence>MPEWGLREYTEGLSVLYVEDDLVGRAIIEKMLEPLFPVRYGAVNGEDGLRLFEEHRPSIVVTDLMMPVMDGIEMLRKIRALDQKTPVVLMTASLEHVHLVEAINLGVSKFLAKPLMYDLVQRALLAVARELSLERMAREARRKEVELLRYRDRYHSRQEELARRKEQHIVLNTMEDLFLPNRDGSGWAVDLAHRPKDIMSGDSFSVRRTDGGRLLFFLADAMGHGLSASVTSMLATSFFNHSVDGCTCAPLCFDDLVQHTVRYAGRNLLEDEVFSCVMLVLDPLGETLRIASCGMPPLHLVRHGAPERVRGNNPPLTAFTGQVQIQELSLAGVSDLLLATDGLGDAPMTAGGAYCSRLPEDLLASGAARDLFDRFQGHCNPDDDDDDVTLIRVMRSSGCAAPAVRSFSAAGTLSGIAALQRQVRESLEAAGAVGERLECLDLALGEALMNAFEHGCLRMGTDKRRLLLAGEYDDLIMAAQPRPGEEIVVAVALVERGERLQVWIDVRDPGPGMEERQLVLGTSRTAPNGRGFALMKRSVDLLRRSPQGNRILLMQMLDREDV</sequence>
<dbReference type="InterPro" id="IPR011006">
    <property type="entry name" value="CheY-like_superfamily"/>
</dbReference>
<dbReference type="CDD" id="cd16936">
    <property type="entry name" value="HATPase_RsbW-like"/>
    <property type="match status" value="1"/>
</dbReference>
<organism evidence="4 5">
    <name type="scientific">Trichlorobacter ammonificans</name>
    <dbReference type="NCBI Taxonomy" id="2916410"/>
    <lineage>
        <taxon>Bacteria</taxon>
        <taxon>Pseudomonadati</taxon>
        <taxon>Thermodesulfobacteriota</taxon>
        <taxon>Desulfuromonadia</taxon>
        <taxon>Geobacterales</taxon>
        <taxon>Geobacteraceae</taxon>
        <taxon>Trichlorobacter</taxon>
    </lineage>
</organism>
<dbReference type="InterPro" id="IPR001789">
    <property type="entry name" value="Sig_transdc_resp-reg_receiver"/>
</dbReference>
<dbReference type="Gene3D" id="3.40.50.2300">
    <property type="match status" value="1"/>
</dbReference>
<dbReference type="Gene3D" id="3.30.565.10">
    <property type="entry name" value="Histidine kinase-like ATPase, C-terminal domain"/>
    <property type="match status" value="1"/>
</dbReference>
<keyword evidence="5" id="KW-1185">Reference proteome</keyword>
<dbReference type="PROSITE" id="PS50110">
    <property type="entry name" value="RESPONSE_REGULATORY"/>
    <property type="match status" value="1"/>
</dbReference>
<dbReference type="Proteomes" id="UP001295463">
    <property type="component" value="Chromosome"/>
</dbReference>